<gene>
    <name evidence="1" type="ORF">BD311DRAFT_330549</name>
</gene>
<organism evidence="1">
    <name type="scientific">Dichomitus squalens</name>
    <dbReference type="NCBI Taxonomy" id="114155"/>
    <lineage>
        <taxon>Eukaryota</taxon>
        <taxon>Fungi</taxon>
        <taxon>Dikarya</taxon>
        <taxon>Basidiomycota</taxon>
        <taxon>Agaricomycotina</taxon>
        <taxon>Agaricomycetes</taxon>
        <taxon>Polyporales</taxon>
        <taxon>Polyporaceae</taxon>
        <taxon>Dichomitus</taxon>
    </lineage>
</organism>
<proteinExistence type="predicted"/>
<accession>A0A4Q9ML31</accession>
<name>A0A4Q9ML31_9APHY</name>
<dbReference type="EMBL" id="ML143423">
    <property type="protein sequence ID" value="TBU28249.1"/>
    <property type="molecule type" value="Genomic_DNA"/>
</dbReference>
<protein>
    <submittedName>
        <fullName evidence="1">Uncharacterized protein</fullName>
    </submittedName>
</protein>
<reference evidence="1" key="1">
    <citation type="submission" date="2019-01" db="EMBL/GenBank/DDBJ databases">
        <title>Draft genome sequences of three monokaryotic isolates of the white-rot basidiomycete fungus Dichomitus squalens.</title>
        <authorList>
            <consortium name="DOE Joint Genome Institute"/>
            <person name="Lopez S.C."/>
            <person name="Andreopoulos B."/>
            <person name="Pangilinan J."/>
            <person name="Lipzen A."/>
            <person name="Riley R."/>
            <person name="Ahrendt S."/>
            <person name="Ng V."/>
            <person name="Barry K."/>
            <person name="Daum C."/>
            <person name="Grigoriev I.V."/>
            <person name="Hilden K.S."/>
            <person name="Makela M.R."/>
            <person name="de Vries R.P."/>
        </authorList>
    </citation>
    <scope>NUCLEOTIDE SEQUENCE [LARGE SCALE GENOMIC DNA]</scope>
    <source>
        <strain evidence="1">OM18370.1</strain>
    </source>
</reference>
<evidence type="ECO:0000313" key="1">
    <source>
        <dbReference type="EMBL" id="TBU28249.1"/>
    </source>
</evidence>
<sequence>MAGALRLKYRSDRVSETPESTKYVVFCAILLPPVRCCFVLRWQRPRHFRRRAASGLCRSPFPGGTEYTLLPRDRSIVLLSIRTYLVWTLSAHATPEMALVGTEI</sequence>
<dbReference type="Proteomes" id="UP000292957">
    <property type="component" value="Unassembled WGS sequence"/>
</dbReference>
<dbReference type="AlphaFoldDB" id="A0A4Q9ML31"/>